<protein>
    <recommendedName>
        <fullName evidence="3">Peptidase M14 domain-containing protein</fullName>
    </recommendedName>
</protein>
<evidence type="ECO:0000259" key="3">
    <source>
        <dbReference type="SMART" id="SM00631"/>
    </source>
</evidence>
<dbReference type="InterPro" id="IPR029062">
    <property type="entry name" value="Class_I_gatase-like"/>
</dbReference>
<dbReference type="Proteomes" id="UP000004367">
    <property type="component" value="Unassembled WGS sequence"/>
</dbReference>
<evidence type="ECO:0000256" key="1">
    <source>
        <dbReference type="SAM" id="MobiDB-lite"/>
    </source>
</evidence>
<organism evidence="4 5">
    <name type="scientific">Mobilicoccus pelagius NBRC 104925</name>
    <dbReference type="NCBI Taxonomy" id="1089455"/>
    <lineage>
        <taxon>Bacteria</taxon>
        <taxon>Bacillati</taxon>
        <taxon>Actinomycetota</taxon>
        <taxon>Actinomycetes</taxon>
        <taxon>Micrococcales</taxon>
        <taxon>Dermatophilaceae</taxon>
        <taxon>Mobilicoccus</taxon>
    </lineage>
</organism>
<dbReference type="InterPro" id="IPR000834">
    <property type="entry name" value="Peptidase_M14"/>
</dbReference>
<feature type="chain" id="PRO_5003599800" description="Peptidase M14 domain-containing protein" evidence="2">
    <location>
        <begin position="29"/>
        <end position="798"/>
    </location>
</feature>
<dbReference type="Pfam" id="PF00246">
    <property type="entry name" value="Peptidase_M14"/>
    <property type="match status" value="1"/>
</dbReference>
<dbReference type="STRING" id="1089455.MOPEL_029_01530"/>
<feature type="region of interest" description="Disordered" evidence="1">
    <location>
        <begin position="757"/>
        <end position="776"/>
    </location>
</feature>
<comment type="caution">
    <text evidence="4">The sequence shown here is derived from an EMBL/GenBank/DDBJ whole genome shotgun (WGS) entry which is preliminary data.</text>
</comment>
<feature type="signal peptide" evidence="2">
    <location>
        <begin position="1"/>
        <end position="28"/>
    </location>
</feature>
<dbReference type="eggNOG" id="COG2866">
    <property type="taxonomic scope" value="Bacteria"/>
</dbReference>
<sequence length="798" mass="84753">MSIRPLLPAALGTITLTGSLAVGLPAAAAPSTPTVTPPASAAPAAPTRACSETPVFAGKVPTPSSSLGFDLGTRKASVDQVYRYLNQVDLASDKVTVGTFGRTATGAPLKYALVGRPDVLSAAQSGRITADVEALRNPRTPAATAAAIAARSPLILWVAGNVHGNEPASTDAEMRLIHELADRTDCGATDVLANALVVVVPIQNPDGRNANTRANAAAFDMNRDWFARTQPETRAKQALLAKFPPHVFVDQHGMGGKGYYFPPNADPIFHETARQPLGWVDDIAGKASAEAFRTKGYAYETWQAGFDLFYPGYGDTYPVLRHGAAGMTHEVGQAAPFADQVDKHFMAGITALRATARARQRINTEYHQQFVEAQAQGRACTLQPNHVDNPGNTVQRAVPDVRVCGYFVRNDDPGRRREVATLVSRLQQDGVEVHTLQAPAHVPGFKAYGKPAATTVVPAGSYWIPMAQGQKHWIQAMLGEDTYVPFPYFYDVSGWSMPLLQDVSAGSAPVVPAMRTTPTPRVSVPRAALPAGLPNVGVLTASASPFNPNQSTGWLQWRLRSDWRIPSTTLQASQITASTLAGLDVLLVPNIDGKALNAAMGTERNAALATWVRDGGRLVTWKGGTQYAALAGLSSAVLKNPANEIPGALVRATAPRSGPLMKGAGSDVWTMYEADPIMTAGRGEVVLSYPRADSPAWAVSGFAKGIEEIASSTALVDEQVGQGRVTAFSFEPNFRAFTDGTASLVRNAILDSRGTLQRSVDAPGGRHATAAERRRAGIAATKLDRQGVTARLDDRSRP</sequence>
<reference evidence="4 5" key="1">
    <citation type="submission" date="2012-02" db="EMBL/GenBank/DDBJ databases">
        <title>Whole genome shotgun sequence of Mobilicoccus pelagius NBRC 104925.</title>
        <authorList>
            <person name="Yoshida Y."/>
            <person name="Hosoyama A."/>
            <person name="Tsuchikane K."/>
            <person name="Katsumata H."/>
            <person name="Yamazaki S."/>
            <person name="Fujita N."/>
        </authorList>
    </citation>
    <scope>NUCLEOTIDE SEQUENCE [LARGE SCALE GENOMIC DNA]</scope>
    <source>
        <strain evidence="4 5">NBRC 104925</strain>
    </source>
</reference>
<dbReference type="GO" id="GO:0004181">
    <property type="term" value="F:metallocarboxypeptidase activity"/>
    <property type="evidence" value="ECO:0007669"/>
    <property type="project" value="InterPro"/>
</dbReference>
<evidence type="ECO:0000313" key="5">
    <source>
        <dbReference type="Proteomes" id="UP000004367"/>
    </source>
</evidence>
<feature type="region of interest" description="Disordered" evidence="1">
    <location>
        <begin position="27"/>
        <end position="46"/>
    </location>
</feature>
<evidence type="ECO:0000256" key="2">
    <source>
        <dbReference type="SAM" id="SignalP"/>
    </source>
</evidence>
<proteinExistence type="predicted"/>
<name>H5UQ65_9MICO</name>
<dbReference type="SUPFAM" id="SSF52317">
    <property type="entry name" value="Class I glutamine amidotransferase-like"/>
    <property type="match status" value="1"/>
</dbReference>
<accession>H5UQ65</accession>
<dbReference type="EMBL" id="BAFE01000027">
    <property type="protein sequence ID" value="GAB47870.1"/>
    <property type="molecule type" value="Genomic_DNA"/>
</dbReference>
<dbReference type="SMART" id="SM00631">
    <property type="entry name" value="Zn_pept"/>
    <property type="match status" value="1"/>
</dbReference>
<dbReference type="GO" id="GO:0006508">
    <property type="term" value="P:proteolysis"/>
    <property type="evidence" value="ECO:0007669"/>
    <property type="project" value="InterPro"/>
</dbReference>
<dbReference type="Gene3D" id="3.40.50.880">
    <property type="match status" value="1"/>
</dbReference>
<dbReference type="GO" id="GO:0008270">
    <property type="term" value="F:zinc ion binding"/>
    <property type="evidence" value="ECO:0007669"/>
    <property type="project" value="InterPro"/>
</dbReference>
<evidence type="ECO:0000313" key="4">
    <source>
        <dbReference type="EMBL" id="GAB47870.1"/>
    </source>
</evidence>
<dbReference type="RefSeq" id="WP_009481768.1">
    <property type="nucleotide sequence ID" value="NZ_BAFE01000027.1"/>
</dbReference>
<feature type="domain" description="Peptidase M14" evidence="3">
    <location>
        <begin position="77"/>
        <end position="328"/>
    </location>
</feature>
<dbReference type="AlphaFoldDB" id="H5UQ65"/>
<dbReference type="Gene3D" id="3.40.630.10">
    <property type="entry name" value="Zn peptidases"/>
    <property type="match status" value="1"/>
</dbReference>
<gene>
    <name evidence="4" type="ORF">MOPEL_029_01530</name>
</gene>
<keyword evidence="2" id="KW-0732">Signal</keyword>
<keyword evidence="5" id="KW-1185">Reference proteome</keyword>
<dbReference type="OrthoDB" id="9758209at2"/>
<dbReference type="SUPFAM" id="SSF53187">
    <property type="entry name" value="Zn-dependent exopeptidases"/>
    <property type="match status" value="1"/>
</dbReference>